<comment type="caution">
    <text evidence="5">The sequence shown here is derived from an EMBL/GenBank/DDBJ whole genome shotgun (WGS) entry which is preliminary data.</text>
</comment>
<dbReference type="Pfam" id="PF00255">
    <property type="entry name" value="GSHPx"/>
    <property type="match status" value="1"/>
</dbReference>
<proteinExistence type="inferred from homology"/>
<gene>
    <name evidence="5" type="ORF">CcCBS67573_g01329</name>
</gene>
<evidence type="ECO:0000313" key="6">
    <source>
        <dbReference type="Proteomes" id="UP000320333"/>
    </source>
</evidence>
<dbReference type="STRING" id="246404.A0A507FPN6"/>
<evidence type="ECO:0000256" key="3">
    <source>
        <dbReference type="ARBA" id="ARBA00023002"/>
    </source>
</evidence>
<reference evidence="5 6" key="1">
    <citation type="journal article" date="2019" name="Sci. Rep.">
        <title>Comparative genomics of chytrid fungi reveal insights into the obligate biotrophic and pathogenic lifestyle of Synchytrium endobioticum.</title>
        <authorList>
            <person name="van de Vossenberg B.T.L.H."/>
            <person name="Warris S."/>
            <person name="Nguyen H.D.T."/>
            <person name="van Gent-Pelzer M.P.E."/>
            <person name="Joly D.L."/>
            <person name="van de Geest H.C."/>
            <person name="Bonants P.J.M."/>
            <person name="Smith D.S."/>
            <person name="Levesque C.A."/>
            <person name="van der Lee T.A.J."/>
        </authorList>
    </citation>
    <scope>NUCLEOTIDE SEQUENCE [LARGE SCALE GENOMIC DNA]</scope>
    <source>
        <strain evidence="5 6">CBS 675.73</strain>
    </source>
</reference>
<dbReference type="Gene3D" id="3.40.30.10">
    <property type="entry name" value="Glutaredoxin"/>
    <property type="match status" value="1"/>
</dbReference>
<accession>A0A507FPN6</accession>
<dbReference type="InterPro" id="IPR000889">
    <property type="entry name" value="Glutathione_peroxidase"/>
</dbReference>
<keyword evidence="2 4" id="KW-0575">Peroxidase</keyword>
<keyword evidence="6" id="KW-1185">Reference proteome</keyword>
<dbReference type="InterPro" id="IPR036249">
    <property type="entry name" value="Thioredoxin-like_sf"/>
</dbReference>
<dbReference type="CDD" id="cd00340">
    <property type="entry name" value="GSH_Peroxidase"/>
    <property type="match status" value="1"/>
</dbReference>
<evidence type="ECO:0000256" key="1">
    <source>
        <dbReference type="ARBA" id="ARBA00006926"/>
    </source>
</evidence>
<dbReference type="PANTHER" id="PTHR11592:SF78">
    <property type="entry name" value="GLUTATHIONE PEROXIDASE"/>
    <property type="match status" value="1"/>
</dbReference>
<dbReference type="GO" id="GO:0034599">
    <property type="term" value="P:cellular response to oxidative stress"/>
    <property type="evidence" value="ECO:0007669"/>
    <property type="project" value="TreeGrafter"/>
</dbReference>
<keyword evidence="3 4" id="KW-0560">Oxidoreductase</keyword>
<organism evidence="5 6">
    <name type="scientific">Chytriomyces confervae</name>
    <dbReference type="NCBI Taxonomy" id="246404"/>
    <lineage>
        <taxon>Eukaryota</taxon>
        <taxon>Fungi</taxon>
        <taxon>Fungi incertae sedis</taxon>
        <taxon>Chytridiomycota</taxon>
        <taxon>Chytridiomycota incertae sedis</taxon>
        <taxon>Chytridiomycetes</taxon>
        <taxon>Chytridiales</taxon>
        <taxon>Chytriomycetaceae</taxon>
        <taxon>Chytriomyces</taxon>
    </lineage>
</organism>
<comment type="similarity">
    <text evidence="1 4">Belongs to the glutathione peroxidase family.</text>
</comment>
<dbReference type="PANTHER" id="PTHR11592">
    <property type="entry name" value="GLUTATHIONE PEROXIDASE"/>
    <property type="match status" value="1"/>
</dbReference>
<evidence type="ECO:0000256" key="4">
    <source>
        <dbReference type="RuleBase" id="RU000499"/>
    </source>
</evidence>
<protein>
    <recommendedName>
        <fullName evidence="4">Glutathione peroxidase</fullName>
    </recommendedName>
</protein>
<dbReference type="PROSITE" id="PS51355">
    <property type="entry name" value="GLUTATHIONE_PEROXID_3"/>
    <property type="match status" value="1"/>
</dbReference>
<dbReference type="AlphaFoldDB" id="A0A507FPN6"/>
<evidence type="ECO:0000313" key="5">
    <source>
        <dbReference type="EMBL" id="TPX77418.1"/>
    </source>
</evidence>
<dbReference type="OrthoDB" id="446890at2759"/>
<dbReference type="EMBL" id="QEAP01000021">
    <property type="protein sequence ID" value="TPX77418.1"/>
    <property type="molecule type" value="Genomic_DNA"/>
</dbReference>
<dbReference type="GO" id="GO:0004601">
    <property type="term" value="F:peroxidase activity"/>
    <property type="evidence" value="ECO:0007669"/>
    <property type="project" value="UniProtKB-KW"/>
</dbReference>
<sequence length="209" mass="23504">MLQHLKRHLQRNQQQVAGLQGITIKNVRGKEYDLVRETENKAVIFVNIASKCGFARQYDGLEALYKKYKDQGLLIIGVPSNDFKQEPTDGESCRLNYGVSFPLMEKCHVNGPDATPLYVHLRSQAPVPLVGDAIQWNFEKFLLGKNGKVIGRFAPVFDASFLAGYVEKELGISKRSPWNDFVESAKNELSIAVSIVFGIVIKFVQLFVK</sequence>
<dbReference type="PRINTS" id="PR01011">
    <property type="entry name" value="GLUTPROXDASE"/>
</dbReference>
<name>A0A507FPN6_9FUNG</name>
<dbReference type="Proteomes" id="UP000320333">
    <property type="component" value="Unassembled WGS sequence"/>
</dbReference>
<evidence type="ECO:0000256" key="2">
    <source>
        <dbReference type="ARBA" id="ARBA00022559"/>
    </source>
</evidence>
<dbReference type="SUPFAM" id="SSF52833">
    <property type="entry name" value="Thioredoxin-like"/>
    <property type="match status" value="1"/>
</dbReference>